<accession>A0A9P4LL04</accession>
<gene>
    <name evidence="1" type="ORF">EK21DRAFT_71653</name>
</gene>
<evidence type="ECO:0000313" key="2">
    <source>
        <dbReference type="Proteomes" id="UP000799777"/>
    </source>
</evidence>
<comment type="caution">
    <text evidence="1">The sequence shown here is derived from an EMBL/GenBank/DDBJ whole genome shotgun (WGS) entry which is preliminary data.</text>
</comment>
<protein>
    <submittedName>
        <fullName evidence="1">Uncharacterized protein</fullName>
    </submittedName>
</protein>
<organism evidence="1 2">
    <name type="scientific">Setomelanomma holmii</name>
    <dbReference type="NCBI Taxonomy" id="210430"/>
    <lineage>
        <taxon>Eukaryota</taxon>
        <taxon>Fungi</taxon>
        <taxon>Dikarya</taxon>
        <taxon>Ascomycota</taxon>
        <taxon>Pezizomycotina</taxon>
        <taxon>Dothideomycetes</taxon>
        <taxon>Pleosporomycetidae</taxon>
        <taxon>Pleosporales</taxon>
        <taxon>Pleosporineae</taxon>
        <taxon>Phaeosphaeriaceae</taxon>
        <taxon>Setomelanomma</taxon>
    </lineage>
</organism>
<dbReference type="EMBL" id="ML978225">
    <property type="protein sequence ID" value="KAF2027524.1"/>
    <property type="molecule type" value="Genomic_DNA"/>
</dbReference>
<sequence length="102" mass="11048">SVIRRLYALPIDCYKRGEFEVALQLDGVGSMKEQAIAAKANDTASQSQYVAFFTSEDCNPDNAIDNAWLDDGCSSRLPNNPLGYKSWSVCDMCAGAVGCSLE</sequence>
<keyword evidence="2" id="KW-1185">Reference proteome</keyword>
<reference evidence="1" key="1">
    <citation type="journal article" date="2020" name="Stud. Mycol.">
        <title>101 Dothideomycetes genomes: a test case for predicting lifestyles and emergence of pathogens.</title>
        <authorList>
            <person name="Haridas S."/>
            <person name="Albert R."/>
            <person name="Binder M."/>
            <person name="Bloem J."/>
            <person name="Labutti K."/>
            <person name="Salamov A."/>
            <person name="Andreopoulos B."/>
            <person name="Baker S."/>
            <person name="Barry K."/>
            <person name="Bills G."/>
            <person name="Bluhm B."/>
            <person name="Cannon C."/>
            <person name="Castanera R."/>
            <person name="Culley D."/>
            <person name="Daum C."/>
            <person name="Ezra D."/>
            <person name="Gonzalez J."/>
            <person name="Henrissat B."/>
            <person name="Kuo A."/>
            <person name="Liang C."/>
            <person name="Lipzen A."/>
            <person name="Lutzoni F."/>
            <person name="Magnuson J."/>
            <person name="Mondo S."/>
            <person name="Nolan M."/>
            <person name="Ohm R."/>
            <person name="Pangilinan J."/>
            <person name="Park H.-J."/>
            <person name="Ramirez L."/>
            <person name="Alfaro M."/>
            <person name="Sun H."/>
            <person name="Tritt A."/>
            <person name="Yoshinaga Y."/>
            <person name="Zwiers L.-H."/>
            <person name="Turgeon B."/>
            <person name="Goodwin S."/>
            <person name="Spatafora J."/>
            <person name="Crous P."/>
            <person name="Grigoriev I."/>
        </authorList>
    </citation>
    <scope>NUCLEOTIDE SEQUENCE</scope>
    <source>
        <strain evidence="1">CBS 110217</strain>
    </source>
</reference>
<name>A0A9P4LL04_9PLEO</name>
<feature type="non-terminal residue" evidence="1">
    <location>
        <position position="1"/>
    </location>
</feature>
<evidence type="ECO:0000313" key="1">
    <source>
        <dbReference type="EMBL" id="KAF2027524.1"/>
    </source>
</evidence>
<proteinExistence type="predicted"/>
<dbReference type="Proteomes" id="UP000799777">
    <property type="component" value="Unassembled WGS sequence"/>
</dbReference>
<dbReference type="AlphaFoldDB" id="A0A9P4LL04"/>
<dbReference type="OrthoDB" id="3795376at2759"/>